<dbReference type="AlphaFoldDB" id="A0AAD8E2L6"/>
<gene>
    <name evidence="1" type="ORF">L9F63_007726</name>
</gene>
<evidence type="ECO:0000313" key="1">
    <source>
        <dbReference type="EMBL" id="KAJ9575065.1"/>
    </source>
</evidence>
<feature type="non-terminal residue" evidence="1">
    <location>
        <position position="1"/>
    </location>
</feature>
<accession>A0AAD8E2L6</accession>
<name>A0AAD8E2L6_DIPPU</name>
<dbReference type="Proteomes" id="UP001233999">
    <property type="component" value="Unassembled WGS sequence"/>
</dbReference>
<reference evidence="1" key="1">
    <citation type="journal article" date="2023" name="IScience">
        <title>Live-bearing cockroach genome reveals convergent evolutionary mechanisms linked to viviparity in insects and beyond.</title>
        <authorList>
            <person name="Fouks B."/>
            <person name="Harrison M.C."/>
            <person name="Mikhailova A.A."/>
            <person name="Marchal E."/>
            <person name="English S."/>
            <person name="Carruthers M."/>
            <person name="Jennings E.C."/>
            <person name="Chiamaka E.L."/>
            <person name="Frigard R.A."/>
            <person name="Pippel M."/>
            <person name="Attardo G.M."/>
            <person name="Benoit J.B."/>
            <person name="Bornberg-Bauer E."/>
            <person name="Tobe S.S."/>
        </authorList>
    </citation>
    <scope>NUCLEOTIDE SEQUENCE</scope>
    <source>
        <strain evidence="1">Stay&amp;Tobe</strain>
    </source>
</reference>
<reference evidence="1" key="2">
    <citation type="submission" date="2023-05" db="EMBL/GenBank/DDBJ databases">
        <authorList>
            <person name="Fouks B."/>
        </authorList>
    </citation>
    <scope>NUCLEOTIDE SEQUENCE</scope>
    <source>
        <strain evidence="1">Stay&amp;Tobe</strain>
        <tissue evidence="1">Testes</tissue>
    </source>
</reference>
<organism evidence="1 2">
    <name type="scientific">Diploptera punctata</name>
    <name type="common">Pacific beetle cockroach</name>
    <dbReference type="NCBI Taxonomy" id="6984"/>
    <lineage>
        <taxon>Eukaryota</taxon>
        <taxon>Metazoa</taxon>
        <taxon>Ecdysozoa</taxon>
        <taxon>Arthropoda</taxon>
        <taxon>Hexapoda</taxon>
        <taxon>Insecta</taxon>
        <taxon>Pterygota</taxon>
        <taxon>Neoptera</taxon>
        <taxon>Polyneoptera</taxon>
        <taxon>Dictyoptera</taxon>
        <taxon>Blattodea</taxon>
        <taxon>Blaberoidea</taxon>
        <taxon>Blaberidae</taxon>
        <taxon>Diplopterinae</taxon>
        <taxon>Diploptera</taxon>
    </lineage>
</organism>
<keyword evidence="2" id="KW-1185">Reference proteome</keyword>
<proteinExistence type="predicted"/>
<protein>
    <submittedName>
        <fullName evidence="1">Uncharacterized protein</fullName>
    </submittedName>
</protein>
<comment type="caution">
    <text evidence="1">The sequence shown here is derived from an EMBL/GenBank/DDBJ whole genome shotgun (WGS) entry which is preliminary data.</text>
</comment>
<sequence length="104" mass="11577">PVANNSPFSQTIKSKNEKRIFVPSTDRIRNLVQLALSSAEIRNLSSRVDELGTKNTSLFSLLLTVSYYSDRRIPVLNASAHTLTHGKVARFLHNASSLMCFKEG</sequence>
<dbReference type="EMBL" id="JASPKZ010010240">
    <property type="protein sequence ID" value="KAJ9575065.1"/>
    <property type="molecule type" value="Genomic_DNA"/>
</dbReference>
<evidence type="ECO:0000313" key="2">
    <source>
        <dbReference type="Proteomes" id="UP001233999"/>
    </source>
</evidence>
<feature type="non-terminal residue" evidence="1">
    <location>
        <position position="104"/>
    </location>
</feature>